<dbReference type="PROSITE" id="PS51981">
    <property type="entry name" value="ZF_RZ"/>
    <property type="match status" value="1"/>
</dbReference>
<dbReference type="GO" id="GO:0008270">
    <property type="term" value="F:zinc ion binding"/>
    <property type="evidence" value="ECO:0007669"/>
    <property type="project" value="UniProtKB-KW"/>
</dbReference>
<dbReference type="Pfam" id="PF20173">
    <property type="entry name" value="ZnF_RZ-type"/>
    <property type="match status" value="1"/>
</dbReference>
<sequence>MMTLSSLMTASARFVYLEDCHHVVEAQGLETWLGQSDGEIAMKVCPRCKTTIARTQRYLDLVKKHYRDVAKVKLRVFGKMKELESKRRDLASRLDKLSHNLCITRASISLVTSSSFYTKFMKQIQKSLELLSKNKRDNLSSYDAETLGIQIQILEQLEDAFVSAAKVSNDSGKKKMINLVDQLIQVIIIRDDYLSQQEVKEINIELKRFHRLSQMSIIESSYAFQTTINQHGKMQDYEEATKMLDSIEKYTGDKDDRVNQIIKDLQSILRNSLEFHENERKEIVKAMGLKQGHWFKCPNGHVYVITECGGAMEVGKCNECGAAINTGCWIPTIWRVRWTMQLMQPGQILPTWRTMLWVQNKMQFVLNKNFQLTTRFLLFAAVGYPRAFDRLNRSESIKRTLFLS</sequence>
<evidence type="ECO:0000256" key="2">
    <source>
        <dbReference type="ARBA" id="ARBA00022490"/>
    </source>
</evidence>
<reference evidence="8" key="1">
    <citation type="submission" date="2020-11" db="EMBL/GenBank/DDBJ databases">
        <authorList>
            <person name="Tran Van P."/>
        </authorList>
    </citation>
    <scope>NUCLEOTIDE SEQUENCE</scope>
</reference>
<dbReference type="InterPro" id="IPR046439">
    <property type="entry name" value="ZF_RZ_dom"/>
</dbReference>
<gene>
    <name evidence="8" type="ORF">TMSB3V08_LOCUS8489</name>
</gene>
<keyword evidence="5" id="KW-0862">Zinc</keyword>
<protein>
    <recommendedName>
        <fullName evidence="7">RZ-type domain-containing protein</fullName>
    </recommendedName>
</protein>
<proteinExistence type="predicted"/>
<feature type="domain" description="RZ-type" evidence="7">
    <location>
        <begin position="275"/>
        <end position="345"/>
    </location>
</feature>
<name>A0A7R9EF00_9NEOP</name>
<dbReference type="EMBL" id="OB795154">
    <property type="protein sequence ID" value="CAD7431767.1"/>
    <property type="molecule type" value="Genomic_DNA"/>
</dbReference>
<dbReference type="GO" id="GO:0002376">
    <property type="term" value="P:immune system process"/>
    <property type="evidence" value="ECO:0007669"/>
    <property type="project" value="UniProtKB-KW"/>
</dbReference>
<keyword evidence="3" id="KW-0479">Metal-binding</keyword>
<keyword evidence="2" id="KW-0963">Cytoplasm</keyword>
<evidence type="ECO:0000256" key="1">
    <source>
        <dbReference type="ARBA" id="ARBA00004496"/>
    </source>
</evidence>
<evidence type="ECO:0000256" key="4">
    <source>
        <dbReference type="ARBA" id="ARBA00022771"/>
    </source>
</evidence>
<evidence type="ECO:0000256" key="5">
    <source>
        <dbReference type="ARBA" id="ARBA00022833"/>
    </source>
</evidence>
<comment type="subcellular location">
    <subcellularLocation>
        <location evidence="1">Cytoplasm</location>
    </subcellularLocation>
</comment>
<keyword evidence="4" id="KW-0863">Zinc-finger</keyword>
<evidence type="ECO:0000313" key="8">
    <source>
        <dbReference type="EMBL" id="CAD7431767.1"/>
    </source>
</evidence>
<organism evidence="8">
    <name type="scientific">Timema monikensis</name>
    <dbReference type="NCBI Taxonomy" id="170555"/>
    <lineage>
        <taxon>Eukaryota</taxon>
        <taxon>Metazoa</taxon>
        <taxon>Ecdysozoa</taxon>
        <taxon>Arthropoda</taxon>
        <taxon>Hexapoda</taxon>
        <taxon>Insecta</taxon>
        <taxon>Pterygota</taxon>
        <taxon>Neoptera</taxon>
        <taxon>Polyneoptera</taxon>
        <taxon>Phasmatodea</taxon>
        <taxon>Timematodea</taxon>
        <taxon>Timematoidea</taxon>
        <taxon>Timematidae</taxon>
        <taxon>Timema</taxon>
    </lineage>
</organism>
<accession>A0A7R9EF00</accession>
<evidence type="ECO:0000259" key="7">
    <source>
        <dbReference type="PROSITE" id="PS51981"/>
    </source>
</evidence>
<dbReference type="AlphaFoldDB" id="A0A7R9EF00"/>
<dbReference type="GO" id="GO:0005737">
    <property type="term" value="C:cytoplasm"/>
    <property type="evidence" value="ECO:0007669"/>
    <property type="project" value="UniProtKB-SubCell"/>
</dbReference>
<evidence type="ECO:0000256" key="6">
    <source>
        <dbReference type="ARBA" id="ARBA00022859"/>
    </source>
</evidence>
<keyword evidence="6" id="KW-0391">Immunity</keyword>
<evidence type="ECO:0000256" key="3">
    <source>
        <dbReference type="ARBA" id="ARBA00022723"/>
    </source>
</evidence>